<reference evidence="1 2" key="1">
    <citation type="journal article" date="2018" name="PLoS Genet.">
        <title>Population sequencing reveals clonal diversity and ancestral inbreeding in the grapevine cultivar Chardonnay.</title>
        <authorList>
            <person name="Roach M.J."/>
            <person name="Johnson D.L."/>
            <person name="Bohlmann J."/>
            <person name="van Vuuren H.J."/>
            <person name="Jones S.J."/>
            <person name="Pretorius I.S."/>
            <person name="Schmidt S.A."/>
            <person name="Borneman A.R."/>
        </authorList>
    </citation>
    <scope>NUCLEOTIDE SEQUENCE [LARGE SCALE GENOMIC DNA]</scope>
    <source>
        <strain evidence="2">cv. Chardonnay</strain>
        <tissue evidence="1">Leaf</tissue>
    </source>
</reference>
<dbReference type="Proteomes" id="UP000288805">
    <property type="component" value="Unassembled WGS sequence"/>
</dbReference>
<comment type="caution">
    <text evidence="1">The sequence shown here is derived from an EMBL/GenBank/DDBJ whole genome shotgun (WGS) entry which is preliminary data.</text>
</comment>
<name>A0A438IST3_VITVI</name>
<protein>
    <recommendedName>
        <fullName evidence="3">Mitochondrial protein</fullName>
    </recommendedName>
</protein>
<sequence>MSRLESNLGGVENRGPAVSCFHFQTELSTSFPLHVKIKELKKVVTKEFEIKDLSPVRYFLRMEVANSSKDIAISQRKYTLDLLKEVGMLGCKPGDVLTDVNHKIGPSKKGKAFDKECYQRVGSVNNRRQPQVFAHLLDGNLVTWRSKKQTVVTRSRAEVEFRDVAHEMCKLL</sequence>
<accession>A0A438IST3</accession>
<evidence type="ECO:0008006" key="3">
    <source>
        <dbReference type="Google" id="ProtNLM"/>
    </source>
</evidence>
<evidence type="ECO:0000313" key="2">
    <source>
        <dbReference type="Proteomes" id="UP000288805"/>
    </source>
</evidence>
<organism evidence="1 2">
    <name type="scientific">Vitis vinifera</name>
    <name type="common">Grape</name>
    <dbReference type="NCBI Taxonomy" id="29760"/>
    <lineage>
        <taxon>Eukaryota</taxon>
        <taxon>Viridiplantae</taxon>
        <taxon>Streptophyta</taxon>
        <taxon>Embryophyta</taxon>
        <taxon>Tracheophyta</taxon>
        <taxon>Spermatophyta</taxon>
        <taxon>Magnoliopsida</taxon>
        <taxon>eudicotyledons</taxon>
        <taxon>Gunneridae</taxon>
        <taxon>Pentapetalae</taxon>
        <taxon>rosids</taxon>
        <taxon>Vitales</taxon>
        <taxon>Vitaceae</taxon>
        <taxon>Viteae</taxon>
        <taxon>Vitis</taxon>
    </lineage>
</organism>
<dbReference type="EMBL" id="QGNW01000085">
    <property type="protein sequence ID" value="RVW99758.1"/>
    <property type="molecule type" value="Genomic_DNA"/>
</dbReference>
<evidence type="ECO:0000313" key="1">
    <source>
        <dbReference type="EMBL" id="RVW99758.1"/>
    </source>
</evidence>
<proteinExistence type="predicted"/>
<gene>
    <name evidence="1" type="ORF">CK203_029149</name>
</gene>
<dbReference type="AlphaFoldDB" id="A0A438IST3"/>